<reference evidence="2" key="1">
    <citation type="submission" date="2017-02" db="UniProtKB">
        <authorList>
            <consortium name="WormBaseParasite"/>
        </authorList>
    </citation>
    <scope>IDENTIFICATION</scope>
</reference>
<organism evidence="1 2">
    <name type="scientific">Parastrongyloides trichosuri</name>
    <name type="common">Possum-specific nematode worm</name>
    <dbReference type="NCBI Taxonomy" id="131310"/>
    <lineage>
        <taxon>Eukaryota</taxon>
        <taxon>Metazoa</taxon>
        <taxon>Ecdysozoa</taxon>
        <taxon>Nematoda</taxon>
        <taxon>Chromadorea</taxon>
        <taxon>Rhabditida</taxon>
        <taxon>Tylenchina</taxon>
        <taxon>Panagrolaimomorpha</taxon>
        <taxon>Strongyloidoidea</taxon>
        <taxon>Strongyloididae</taxon>
        <taxon>Parastrongyloides</taxon>
    </lineage>
</organism>
<protein>
    <submittedName>
        <fullName evidence="2">Uncharacterized protein</fullName>
    </submittedName>
</protein>
<dbReference type="WBParaSite" id="PTRK_0000521550.1">
    <property type="protein sequence ID" value="PTRK_0000521550.1"/>
    <property type="gene ID" value="PTRK_0000521550"/>
</dbReference>
<evidence type="ECO:0000313" key="1">
    <source>
        <dbReference type="Proteomes" id="UP000038045"/>
    </source>
</evidence>
<dbReference type="Proteomes" id="UP000038045">
    <property type="component" value="Unplaced"/>
</dbReference>
<keyword evidence="1" id="KW-1185">Reference proteome</keyword>
<dbReference type="AlphaFoldDB" id="A0A0N4ZCG2"/>
<sequence length="169" mass="20121">MYDGPNCTDIEKFHSKNAICILLRLDLKSELKVGNLIEFFERCSVYYEKPLEIAKFIHYTSRSNELVEKYVGLLKRKFMKKSFMGMSFLDTFKWSLQALNNFNNTKISEYSSRHYYVNSDKPFYNFFLSKPIEVEKKSVFFKRRDVSLKVLKNVPLTQLSSRSFLIRDE</sequence>
<accession>A0A0N4ZCG2</accession>
<proteinExistence type="predicted"/>
<name>A0A0N4ZCG2_PARTI</name>
<evidence type="ECO:0000313" key="2">
    <source>
        <dbReference type="WBParaSite" id="PTRK_0000521550.1"/>
    </source>
</evidence>
<dbReference type="STRING" id="131310.A0A0N4ZCG2"/>